<dbReference type="EMBL" id="JBEZUR010000013">
    <property type="protein sequence ID" value="MEU3554886.1"/>
    <property type="molecule type" value="Genomic_DNA"/>
</dbReference>
<protein>
    <submittedName>
        <fullName evidence="2">(2Fe-2S)-binding protein</fullName>
    </submittedName>
</protein>
<evidence type="ECO:0000259" key="1">
    <source>
        <dbReference type="Pfam" id="PF11575"/>
    </source>
</evidence>
<dbReference type="Pfam" id="PF11575">
    <property type="entry name" value="FhuF_C"/>
    <property type="match status" value="1"/>
</dbReference>
<name>A0ABV2YH88_9ACTN</name>
<evidence type="ECO:0000313" key="2">
    <source>
        <dbReference type="EMBL" id="MEU3554886.1"/>
    </source>
</evidence>
<keyword evidence="3" id="KW-1185">Reference proteome</keyword>
<dbReference type="RefSeq" id="WP_108952495.1">
    <property type="nucleotide sequence ID" value="NZ_BEVZ01000002.1"/>
</dbReference>
<gene>
    <name evidence="2" type="ORF">AB0E65_11795</name>
</gene>
<reference evidence="2 3" key="1">
    <citation type="submission" date="2024-06" db="EMBL/GenBank/DDBJ databases">
        <title>The Natural Products Discovery Center: Release of the First 8490 Sequenced Strains for Exploring Actinobacteria Biosynthetic Diversity.</title>
        <authorList>
            <person name="Kalkreuter E."/>
            <person name="Kautsar S.A."/>
            <person name="Yang D."/>
            <person name="Bader C.D."/>
            <person name="Teijaro C.N."/>
            <person name="Fluegel L."/>
            <person name="Davis C.M."/>
            <person name="Simpson J.R."/>
            <person name="Lauterbach L."/>
            <person name="Steele A.D."/>
            <person name="Gui C."/>
            <person name="Meng S."/>
            <person name="Li G."/>
            <person name="Viehrig K."/>
            <person name="Ye F."/>
            <person name="Su P."/>
            <person name="Kiefer A.F."/>
            <person name="Nichols A."/>
            <person name="Cepeda A.J."/>
            <person name="Yan W."/>
            <person name="Fan B."/>
            <person name="Jiang Y."/>
            <person name="Adhikari A."/>
            <person name="Zheng C.-J."/>
            <person name="Schuster L."/>
            <person name="Cowan T.M."/>
            <person name="Smanski M.J."/>
            <person name="Chevrette M.G."/>
            <person name="De Carvalho L.P.S."/>
            <person name="Shen B."/>
        </authorList>
    </citation>
    <scope>NUCLEOTIDE SEQUENCE [LARGE SCALE GENOMIC DNA]</scope>
    <source>
        <strain evidence="2 3">NPDC038104</strain>
    </source>
</reference>
<evidence type="ECO:0000313" key="3">
    <source>
        <dbReference type="Proteomes" id="UP001550850"/>
    </source>
</evidence>
<proteinExistence type="predicted"/>
<accession>A0ABV2YH88</accession>
<sequence>MPFVTSAFQDAYDRLASAFPHLTVTEVAPGEPLPTERADAGPGWAASARFAEDGPEVAGLIARDGAMVEQYYGRPPRPDVGASLALHRYAWPVCLLFTIPAFLSRRVPRLSVDDVAVHLETGRIVVRPRTFACLPGDPAAALPGARVVPDEDALRAEVRAAAAEHLGPVLDVFGPRMRRRGRSLWGMVTDEMVEGLWYVGNLLGEERRAVEELGRMLPGATLPLPGAAAFRELPGPDGDPLTTRDRVTCCLAYTLAENSTCVTCPRTCDTERIAKLTAVPAA</sequence>
<organism evidence="2 3">
    <name type="scientific">Streptomyces fragilis</name>
    <dbReference type="NCBI Taxonomy" id="67301"/>
    <lineage>
        <taxon>Bacteria</taxon>
        <taxon>Bacillati</taxon>
        <taxon>Actinomycetota</taxon>
        <taxon>Actinomycetes</taxon>
        <taxon>Kitasatosporales</taxon>
        <taxon>Streptomycetaceae</taxon>
        <taxon>Streptomyces</taxon>
    </lineage>
</organism>
<feature type="domain" description="Ferric siderophore reductase C-terminal" evidence="1">
    <location>
        <begin position="246"/>
        <end position="266"/>
    </location>
</feature>
<dbReference type="Proteomes" id="UP001550850">
    <property type="component" value="Unassembled WGS sequence"/>
</dbReference>
<dbReference type="InterPro" id="IPR024726">
    <property type="entry name" value="FhuF_C"/>
</dbReference>
<comment type="caution">
    <text evidence="2">The sequence shown here is derived from an EMBL/GenBank/DDBJ whole genome shotgun (WGS) entry which is preliminary data.</text>
</comment>